<evidence type="ECO:0000313" key="5">
    <source>
        <dbReference type="Proteomes" id="UP001610334"/>
    </source>
</evidence>
<feature type="compositionally biased region" description="Polar residues" evidence="1">
    <location>
        <begin position="318"/>
        <end position="328"/>
    </location>
</feature>
<feature type="transmembrane region" description="Helical" evidence="2">
    <location>
        <begin position="118"/>
        <end position="142"/>
    </location>
</feature>
<accession>A0ABR4H0R2</accession>
<keyword evidence="2" id="KW-0812">Transmembrane</keyword>
<feature type="region of interest" description="Disordered" evidence="1">
    <location>
        <begin position="306"/>
        <end position="328"/>
    </location>
</feature>
<evidence type="ECO:0000256" key="2">
    <source>
        <dbReference type="SAM" id="Phobius"/>
    </source>
</evidence>
<dbReference type="EMBL" id="JBFXLT010000097">
    <property type="protein sequence ID" value="KAL2809041.1"/>
    <property type="molecule type" value="Genomic_DNA"/>
</dbReference>
<sequence length="328" mass="36778">MDNLEEVPPGLVHGLKHHGFELKAIVAVFLTIALFNSLELLVLICWTFHQWRGLYLWALLLSVLGIIPYAVGAILHYYTIGPLPLGLTISYIGFVISIPLQSLVLYSRLYLVFYNEKFLKILLNVIIIVSVLLLIPNTIATFGSAFIRAPGWNYASNIVERLQVTGFCAQELFLSSLYIWSTAKLLRLSHEGKDGVKWIMYEILLISLTVMVLDIALIVIVYMNLYYLQVCLKVLVYSIKLKLEFAVLGRLAAVTRSSRTKQRTRVERSEFIGPSVDMSQWTNGPVMIGMGTDGSSASACVREVEDMGQRGEREELNSAGTNNSPVRN</sequence>
<protein>
    <recommendedName>
        <fullName evidence="3">DUF7703 domain-containing protein</fullName>
    </recommendedName>
</protein>
<feature type="transmembrane region" description="Helical" evidence="2">
    <location>
        <begin position="24"/>
        <end position="48"/>
    </location>
</feature>
<evidence type="ECO:0000259" key="3">
    <source>
        <dbReference type="Pfam" id="PF24802"/>
    </source>
</evidence>
<comment type="caution">
    <text evidence="4">The sequence shown here is derived from an EMBL/GenBank/DDBJ whole genome shotgun (WGS) entry which is preliminary data.</text>
</comment>
<feature type="transmembrane region" description="Helical" evidence="2">
    <location>
        <begin position="85"/>
        <end position="106"/>
    </location>
</feature>
<feature type="domain" description="DUF7703" evidence="3">
    <location>
        <begin position="26"/>
        <end position="263"/>
    </location>
</feature>
<dbReference type="PANTHER" id="PTHR37013">
    <property type="entry name" value="INTEGRAL MEMBRANE PROTEIN (AFU_ORTHOLOGUE AFUA_1G05950)-RELATED"/>
    <property type="match status" value="1"/>
</dbReference>
<organism evidence="4 5">
    <name type="scientific">Aspergillus granulosus</name>
    <dbReference type="NCBI Taxonomy" id="176169"/>
    <lineage>
        <taxon>Eukaryota</taxon>
        <taxon>Fungi</taxon>
        <taxon>Dikarya</taxon>
        <taxon>Ascomycota</taxon>
        <taxon>Pezizomycotina</taxon>
        <taxon>Eurotiomycetes</taxon>
        <taxon>Eurotiomycetidae</taxon>
        <taxon>Eurotiales</taxon>
        <taxon>Aspergillaceae</taxon>
        <taxon>Aspergillus</taxon>
        <taxon>Aspergillus subgen. Nidulantes</taxon>
    </lineage>
</organism>
<reference evidence="4 5" key="1">
    <citation type="submission" date="2024-07" db="EMBL/GenBank/DDBJ databases">
        <title>Section-level genome sequencing and comparative genomics of Aspergillus sections Usti and Cavernicolus.</title>
        <authorList>
            <consortium name="Lawrence Berkeley National Laboratory"/>
            <person name="Nybo J.L."/>
            <person name="Vesth T.C."/>
            <person name="Theobald S."/>
            <person name="Frisvad J.C."/>
            <person name="Larsen T.O."/>
            <person name="Kjaerboelling I."/>
            <person name="Rothschild-Mancinelli K."/>
            <person name="Lyhne E.K."/>
            <person name="Kogle M.E."/>
            <person name="Barry K."/>
            <person name="Clum A."/>
            <person name="Na H."/>
            <person name="Ledsgaard L."/>
            <person name="Lin J."/>
            <person name="Lipzen A."/>
            <person name="Kuo A."/>
            <person name="Riley R."/>
            <person name="Mondo S."/>
            <person name="Labutti K."/>
            <person name="Haridas S."/>
            <person name="Pangalinan J."/>
            <person name="Salamov A.A."/>
            <person name="Simmons B.A."/>
            <person name="Magnuson J.K."/>
            <person name="Chen J."/>
            <person name="Drula E."/>
            <person name="Henrissat B."/>
            <person name="Wiebenga A."/>
            <person name="Lubbers R.J."/>
            <person name="Gomes A.C."/>
            <person name="Makela M.R."/>
            <person name="Stajich J."/>
            <person name="Grigoriev I.V."/>
            <person name="Mortensen U.H."/>
            <person name="De Vries R.P."/>
            <person name="Baker S.E."/>
            <person name="Andersen M.R."/>
        </authorList>
    </citation>
    <scope>NUCLEOTIDE SEQUENCE [LARGE SCALE GENOMIC DNA]</scope>
    <source>
        <strain evidence="4 5">CBS 588.65</strain>
    </source>
</reference>
<gene>
    <name evidence="4" type="ORF">BJX63DRAFT_372521</name>
</gene>
<dbReference type="PANTHER" id="PTHR37013:SF6">
    <property type="entry name" value="INTEGRAL MEMBRANE PROTEIN"/>
    <property type="match status" value="1"/>
</dbReference>
<dbReference type="InterPro" id="IPR056120">
    <property type="entry name" value="DUF7703"/>
</dbReference>
<evidence type="ECO:0000313" key="4">
    <source>
        <dbReference type="EMBL" id="KAL2809041.1"/>
    </source>
</evidence>
<keyword evidence="2" id="KW-1133">Transmembrane helix</keyword>
<name>A0ABR4H0R2_9EURO</name>
<feature type="transmembrane region" description="Helical" evidence="2">
    <location>
        <begin position="201"/>
        <end position="222"/>
    </location>
</feature>
<keyword evidence="2" id="KW-0472">Membrane</keyword>
<feature type="compositionally biased region" description="Basic and acidic residues" evidence="1">
    <location>
        <begin position="306"/>
        <end position="316"/>
    </location>
</feature>
<dbReference type="Proteomes" id="UP001610334">
    <property type="component" value="Unassembled WGS sequence"/>
</dbReference>
<proteinExistence type="predicted"/>
<evidence type="ECO:0000256" key="1">
    <source>
        <dbReference type="SAM" id="MobiDB-lite"/>
    </source>
</evidence>
<dbReference type="Pfam" id="PF24802">
    <property type="entry name" value="DUF7703"/>
    <property type="match status" value="1"/>
</dbReference>
<keyword evidence="5" id="KW-1185">Reference proteome</keyword>
<feature type="transmembrane region" description="Helical" evidence="2">
    <location>
        <begin position="55"/>
        <end position="79"/>
    </location>
</feature>